<organism evidence="1">
    <name type="scientific">marine sediment metagenome</name>
    <dbReference type="NCBI Taxonomy" id="412755"/>
    <lineage>
        <taxon>unclassified sequences</taxon>
        <taxon>metagenomes</taxon>
        <taxon>ecological metagenomes</taxon>
    </lineage>
</organism>
<reference evidence="1" key="1">
    <citation type="journal article" date="2014" name="Front. Microbiol.">
        <title>High frequency of phylogenetically diverse reductive dehalogenase-homologous genes in deep subseafloor sedimentary metagenomes.</title>
        <authorList>
            <person name="Kawai M."/>
            <person name="Futagami T."/>
            <person name="Toyoda A."/>
            <person name="Takaki Y."/>
            <person name="Nishi S."/>
            <person name="Hori S."/>
            <person name="Arai W."/>
            <person name="Tsubouchi T."/>
            <person name="Morono Y."/>
            <person name="Uchiyama I."/>
            <person name="Ito T."/>
            <person name="Fujiyama A."/>
            <person name="Inagaki F."/>
            <person name="Takami H."/>
        </authorList>
    </citation>
    <scope>NUCLEOTIDE SEQUENCE</scope>
    <source>
        <strain evidence="1">Expedition CK06-06</strain>
    </source>
</reference>
<evidence type="ECO:0000313" key="1">
    <source>
        <dbReference type="EMBL" id="GAH32619.1"/>
    </source>
</evidence>
<dbReference type="AlphaFoldDB" id="X1FTE9"/>
<name>X1FTE9_9ZZZZ</name>
<proteinExistence type="predicted"/>
<accession>X1FTE9</accession>
<gene>
    <name evidence="1" type="ORF">S03H2_17575</name>
</gene>
<sequence>MTNKELKAILDTGYYSHIPSKFRKEFMTKTTIELLEILEKMTTRSYVEETYGKYVQDEQDDYRHFTLIRYEVLFRLGLIDMGDTIAFVQHMFNEVDEKLKEFMKEHKNHRHRGLLGTYTEKPVY</sequence>
<protein>
    <submittedName>
        <fullName evidence="1">Uncharacterized protein</fullName>
    </submittedName>
</protein>
<dbReference type="EMBL" id="BARU01009076">
    <property type="protein sequence ID" value="GAH32619.1"/>
    <property type="molecule type" value="Genomic_DNA"/>
</dbReference>
<comment type="caution">
    <text evidence="1">The sequence shown here is derived from an EMBL/GenBank/DDBJ whole genome shotgun (WGS) entry which is preliminary data.</text>
</comment>